<dbReference type="Gramene" id="Kaladp0026s0098.1.v1.1">
    <property type="protein sequence ID" value="Kaladp0026s0098.1.v1.1"/>
    <property type="gene ID" value="Kaladp0026s0098.v1.1"/>
</dbReference>
<dbReference type="PANTHER" id="PTHR48021">
    <property type="match status" value="1"/>
</dbReference>
<feature type="transmembrane region" description="Helical" evidence="10">
    <location>
        <begin position="90"/>
        <end position="110"/>
    </location>
</feature>
<dbReference type="GO" id="GO:0051119">
    <property type="term" value="F:sugar transmembrane transporter activity"/>
    <property type="evidence" value="ECO:0007669"/>
    <property type="project" value="InterPro"/>
</dbReference>
<dbReference type="PROSITE" id="PS00216">
    <property type="entry name" value="SUGAR_TRANSPORT_1"/>
    <property type="match status" value="1"/>
</dbReference>
<dbReference type="EnsemblPlants" id="Kaladp0026s0098.2.v1.1">
    <property type="protein sequence ID" value="Kaladp0026s0098.2.v1.1"/>
    <property type="gene ID" value="Kaladp0026s0098.v1.1"/>
</dbReference>
<protein>
    <recommendedName>
        <fullName evidence="11">Major facilitator superfamily (MFS) profile domain-containing protein</fullName>
    </recommendedName>
</protein>
<dbReference type="InterPro" id="IPR044775">
    <property type="entry name" value="MFS_ERD6/Tret1-like"/>
</dbReference>
<evidence type="ECO:0000256" key="8">
    <source>
        <dbReference type="RuleBase" id="RU003346"/>
    </source>
</evidence>
<dbReference type="Gene3D" id="1.20.1250.20">
    <property type="entry name" value="MFS general substrate transporter like domains"/>
    <property type="match status" value="1"/>
</dbReference>
<feature type="transmembrane region" description="Helical" evidence="10">
    <location>
        <begin position="117"/>
        <end position="136"/>
    </location>
</feature>
<evidence type="ECO:0000256" key="4">
    <source>
        <dbReference type="ARBA" id="ARBA00022597"/>
    </source>
</evidence>
<comment type="similarity">
    <text evidence="2 8">Belongs to the major facilitator superfamily. Sugar transporter (TC 2.A.1.1) family.</text>
</comment>
<sequence>MAMNKEKKSAERSNEDGIRDPLIQRQKNLTNTGVGAEAHNSPKEQLWMVYLSTFVAVCGSYDFGVCAGYSSPTQTAIINDMGLSLREFSTFGSILTIGAMIGAVTSGRIADHMGRKGAMRVATTFCVIGWLSIYFSKGAMILDFGRLTTGYGMGVYSYVVPIFVAEISPKNLRGALTTLNQVMICCGVSVSFVTGTILTWRVLALTGLIPCIIVIFGLIFIPESPRWLAKRGYQLEFIDALQKLRGEDADISNESIDIQEYTETLERLPKTNLIDLFQRRYLPSVTIGVGLMVFQQFGGINGICFYVNSIFESAGVSSNRGIVIYSILQVVVTALCSPVIDRAGRKPLLMVSAFGLVIGCLLLGASFYLKNHDMSVDIVPMLALTGILVYIGSFSAGMGAIPWVVMSEIFPINIKGTAGSLATLVNWFGAWVVSYTYNYLYSWSSYGTFLIYATVNALAIVFVIKVMPETKGKTLEQIQAIINS</sequence>
<evidence type="ECO:0000313" key="12">
    <source>
        <dbReference type="EnsemblPlants" id="Kaladp0026s0098.1.v1.1"/>
    </source>
</evidence>
<evidence type="ECO:0000256" key="3">
    <source>
        <dbReference type="ARBA" id="ARBA00022448"/>
    </source>
</evidence>
<evidence type="ECO:0000256" key="9">
    <source>
        <dbReference type="SAM" id="MobiDB-lite"/>
    </source>
</evidence>
<dbReference type="FunFam" id="1.20.1250.20:FF:000043">
    <property type="entry name" value="sugar transporter ERD6-like 6"/>
    <property type="match status" value="1"/>
</dbReference>
<proteinExistence type="inferred from homology"/>
<keyword evidence="4" id="KW-0762">Sugar transport</keyword>
<feature type="domain" description="Major facilitator superfamily (MFS) profile" evidence="11">
    <location>
        <begin position="48"/>
        <end position="471"/>
    </location>
</feature>
<keyword evidence="7 10" id="KW-0472">Membrane</keyword>
<reference evidence="12" key="1">
    <citation type="submission" date="2021-01" db="UniProtKB">
        <authorList>
            <consortium name="EnsemblPlants"/>
        </authorList>
    </citation>
    <scope>IDENTIFICATION</scope>
</reference>
<evidence type="ECO:0000256" key="6">
    <source>
        <dbReference type="ARBA" id="ARBA00022989"/>
    </source>
</evidence>
<feature type="transmembrane region" description="Helical" evidence="10">
    <location>
        <begin position="417"/>
        <end position="437"/>
    </location>
</feature>
<evidence type="ECO:0000256" key="1">
    <source>
        <dbReference type="ARBA" id="ARBA00004141"/>
    </source>
</evidence>
<dbReference type="PANTHER" id="PTHR48021:SF13">
    <property type="entry name" value="SUGAR TRANSPORTER ERD6-LIKE 7"/>
    <property type="match status" value="1"/>
</dbReference>
<dbReference type="InterPro" id="IPR050549">
    <property type="entry name" value="MFS_Trehalose_Transporter"/>
</dbReference>
<feature type="transmembrane region" description="Helical" evidence="10">
    <location>
        <begin position="347"/>
        <end position="369"/>
    </location>
</feature>
<evidence type="ECO:0000313" key="13">
    <source>
        <dbReference type="Proteomes" id="UP000594263"/>
    </source>
</evidence>
<evidence type="ECO:0000256" key="7">
    <source>
        <dbReference type="ARBA" id="ARBA00023136"/>
    </source>
</evidence>
<dbReference type="Pfam" id="PF00083">
    <property type="entry name" value="Sugar_tr"/>
    <property type="match status" value="1"/>
</dbReference>
<feature type="transmembrane region" description="Helical" evidence="10">
    <location>
        <begin position="443"/>
        <end position="464"/>
    </location>
</feature>
<feature type="transmembrane region" description="Helical" evidence="10">
    <location>
        <begin position="203"/>
        <end position="221"/>
    </location>
</feature>
<dbReference type="Proteomes" id="UP000594263">
    <property type="component" value="Unplaced"/>
</dbReference>
<dbReference type="InterPro" id="IPR003663">
    <property type="entry name" value="Sugar/inositol_transpt"/>
</dbReference>
<feature type="transmembrane region" description="Helical" evidence="10">
    <location>
        <begin position="179"/>
        <end position="197"/>
    </location>
</feature>
<keyword evidence="6 10" id="KW-1133">Transmembrane helix</keyword>
<keyword evidence="3 8" id="KW-0813">Transport</keyword>
<dbReference type="InterPro" id="IPR005829">
    <property type="entry name" value="Sugar_transporter_CS"/>
</dbReference>
<keyword evidence="5 10" id="KW-0812">Transmembrane</keyword>
<dbReference type="PRINTS" id="PR00171">
    <property type="entry name" value="SUGRTRNSPORT"/>
</dbReference>
<name>A0A7N0T8L5_KALFE</name>
<dbReference type="SUPFAM" id="SSF103473">
    <property type="entry name" value="MFS general substrate transporter"/>
    <property type="match status" value="1"/>
</dbReference>
<evidence type="ECO:0000256" key="2">
    <source>
        <dbReference type="ARBA" id="ARBA00010992"/>
    </source>
</evidence>
<feature type="transmembrane region" description="Helical" evidence="10">
    <location>
        <begin position="381"/>
        <end position="405"/>
    </location>
</feature>
<evidence type="ECO:0000256" key="10">
    <source>
        <dbReference type="SAM" id="Phobius"/>
    </source>
</evidence>
<feature type="compositionally biased region" description="Basic and acidic residues" evidence="9">
    <location>
        <begin position="1"/>
        <end position="19"/>
    </location>
</feature>
<feature type="transmembrane region" description="Helical" evidence="10">
    <location>
        <begin position="285"/>
        <end position="310"/>
    </location>
</feature>
<dbReference type="NCBIfam" id="TIGR00879">
    <property type="entry name" value="SP"/>
    <property type="match status" value="1"/>
</dbReference>
<dbReference type="InterPro" id="IPR020846">
    <property type="entry name" value="MFS_dom"/>
</dbReference>
<feature type="region of interest" description="Disordered" evidence="9">
    <location>
        <begin position="1"/>
        <end position="24"/>
    </location>
</feature>
<dbReference type="CDD" id="cd17358">
    <property type="entry name" value="MFS_GLUT6_8_Class3_like"/>
    <property type="match status" value="1"/>
</dbReference>
<feature type="transmembrane region" description="Helical" evidence="10">
    <location>
        <begin position="148"/>
        <end position="167"/>
    </location>
</feature>
<dbReference type="EnsemblPlants" id="Kaladp0026s0098.1.v1.1">
    <property type="protein sequence ID" value="Kaladp0026s0098.1.v1.1"/>
    <property type="gene ID" value="Kaladp0026s0098.v1.1"/>
</dbReference>
<dbReference type="InterPro" id="IPR036259">
    <property type="entry name" value="MFS_trans_sf"/>
</dbReference>
<dbReference type="InterPro" id="IPR005828">
    <property type="entry name" value="MFS_sugar_transport-like"/>
</dbReference>
<comment type="subcellular location">
    <subcellularLocation>
        <location evidence="1">Membrane</location>
        <topology evidence="1">Multi-pass membrane protein</topology>
    </subcellularLocation>
</comment>
<dbReference type="AlphaFoldDB" id="A0A7N0T8L5"/>
<evidence type="ECO:0000259" key="11">
    <source>
        <dbReference type="PROSITE" id="PS50850"/>
    </source>
</evidence>
<feature type="transmembrane region" description="Helical" evidence="10">
    <location>
        <begin position="47"/>
        <end position="70"/>
    </location>
</feature>
<keyword evidence="13" id="KW-1185">Reference proteome</keyword>
<organism evidence="12 13">
    <name type="scientific">Kalanchoe fedtschenkoi</name>
    <name type="common">Lavender scallops</name>
    <name type="synonym">South American air plant</name>
    <dbReference type="NCBI Taxonomy" id="63787"/>
    <lineage>
        <taxon>Eukaryota</taxon>
        <taxon>Viridiplantae</taxon>
        <taxon>Streptophyta</taxon>
        <taxon>Embryophyta</taxon>
        <taxon>Tracheophyta</taxon>
        <taxon>Spermatophyta</taxon>
        <taxon>Magnoliopsida</taxon>
        <taxon>eudicotyledons</taxon>
        <taxon>Gunneridae</taxon>
        <taxon>Pentapetalae</taxon>
        <taxon>Saxifragales</taxon>
        <taxon>Crassulaceae</taxon>
        <taxon>Kalanchoe</taxon>
    </lineage>
</organism>
<dbReference type="GO" id="GO:0016020">
    <property type="term" value="C:membrane"/>
    <property type="evidence" value="ECO:0007669"/>
    <property type="project" value="UniProtKB-SubCell"/>
</dbReference>
<feature type="transmembrane region" description="Helical" evidence="10">
    <location>
        <begin position="322"/>
        <end position="340"/>
    </location>
</feature>
<dbReference type="Gramene" id="Kaladp0026s0098.2.v1.1">
    <property type="protein sequence ID" value="Kaladp0026s0098.2.v1.1"/>
    <property type="gene ID" value="Kaladp0026s0098.v1.1"/>
</dbReference>
<accession>A0A7N0T8L5</accession>
<dbReference type="PROSITE" id="PS50850">
    <property type="entry name" value="MFS"/>
    <property type="match status" value="1"/>
</dbReference>
<evidence type="ECO:0000256" key="5">
    <source>
        <dbReference type="ARBA" id="ARBA00022692"/>
    </source>
</evidence>